<dbReference type="EMBL" id="JAVKPK010000009">
    <property type="protein sequence ID" value="MDR7664840.1"/>
    <property type="molecule type" value="Genomic_DNA"/>
</dbReference>
<accession>A0ABU2CYM9</accession>
<evidence type="ECO:0000313" key="2">
    <source>
        <dbReference type="Proteomes" id="UP001246244"/>
    </source>
</evidence>
<name>A0ABU2CYM9_9EURY</name>
<dbReference type="Proteomes" id="UP001246244">
    <property type="component" value="Unassembled WGS sequence"/>
</dbReference>
<sequence>MALPVPNLDNRTFEQLLQEARKSIPNYASQWTKHNPADPGITLVELFAWLVEITSYRINLVTDEHRLKYLKLLGVRPRGISPATADLSFEMDEVIHLDKGTDFLAEKAGENIEFELSEGVTVIPVQLEKIIVNEMSVVLSQASSINFSQAPKLSKGIFDRTVANSKEDLFFAPFGLETRKNSELYLGFKLKTRKIISPDLEYPYDSLNLMCYLYEKDLPQPGKHGEEAEYSFENSKLKWEIYIPSPEGKQWKEVFPEDRTQNFRKSGSFLFTGLEGWVCSYLEALRSLEEEEKYFWLRCTLLESEYEYPPRIEKINLNVATVIQKKRVTDGMLEKSNGLPGQVFKLPETRVLRGSLKLALAGEEWNEVEDFDGSGPESPHFTLDSMKGEIRFGDGLQGKVPPEDTEIQVLEYESSRGDQGNFPASSRWAVKGDKFEGLAISNLKPAVGGKREESIDEAFERFIRDLTVPYRAVTSEDFEYIARETPDLRIAQAKVIPNFDPYRQVEKEGIVTVVIIPFSPLDVLETPPEPSLGFRAAVARHLENHRLLGTRVYVVSPKYVRVEVKVTLGILKGFFEQEIRKIVLEKLNLYLHPAKGGKNGKGWPVGKPVYRSEIYRLIMETEGVSLIQKISISSQNGANLDENGDLKLTYTATVYSGEHSVEIQTFS</sequence>
<evidence type="ECO:0000313" key="1">
    <source>
        <dbReference type="EMBL" id="MDR7664840.1"/>
    </source>
</evidence>
<dbReference type="RefSeq" id="WP_310574868.1">
    <property type="nucleotide sequence ID" value="NZ_JAVKPK010000009.1"/>
</dbReference>
<gene>
    <name evidence="1" type="ORF">RG963_03370</name>
</gene>
<organism evidence="1 2">
    <name type="scientific">Methanosarcina baikalica</name>
    <dbReference type="NCBI Taxonomy" id="3073890"/>
    <lineage>
        <taxon>Archaea</taxon>
        <taxon>Methanobacteriati</taxon>
        <taxon>Methanobacteriota</taxon>
        <taxon>Stenosarchaea group</taxon>
        <taxon>Methanomicrobia</taxon>
        <taxon>Methanosarcinales</taxon>
        <taxon>Methanosarcinaceae</taxon>
        <taxon>Methanosarcina</taxon>
    </lineage>
</organism>
<protein>
    <submittedName>
        <fullName evidence="1">Baseplate assembly protein</fullName>
    </submittedName>
</protein>
<dbReference type="NCBIfam" id="TIGR02243">
    <property type="entry name" value="putative baseplate assembly protein"/>
    <property type="match status" value="1"/>
</dbReference>
<keyword evidence="2" id="KW-1185">Reference proteome</keyword>
<reference evidence="2" key="1">
    <citation type="submission" date="2023-07" db="EMBL/GenBank/DDBJ databases">
        <title>Whole-genome sequencing of a new Methanosarcina sp. Z-7115.</title>
        <authorList>
            <person name="Zhilina T.N."/>
            <person name="Merkel A.Y."/>
        </authorList>
    </citation>
    <scope>NUCLEOTIDE SEQUENCE [LARGE SCALE GENOMIC DNA]</scope>
    <source>
        <strain evidence="2">Z-7115</strain>
    </source>
</reference>
<proteinExistence type="predicted"/>
<comment type="caution">
    <text evidence="1">The sequence shown here is derived from an EMBL/GenBank/DDBJ whole genome shotgun (WGS) entry which is preliminary data.</text>
</comment>
<dbReference type="InterPro" id="IPR011749">
    <property type="entry name" value="CHP02243"/>
</dbReference>